<protein>
    <submittedName>
        <fullName evidence="3">UDP-2,3-diacetamido-2,3-dideoxy-D-glucuronate 2-epimerase</fullName>
        <ecNumber evidence="3">5.1.3.23</ecNumber>
    </submittedName>
</protein>
<dbReference type="GO" id="GO:0016853">
    <property type="term" value="F:isomerase activity"/>
    <property type="evidence" value="ECO:0007669"/>
    <property type="project" value="UniProtKB-KW"/>
</dbReference>
<dbReference type="Pfam" id="PF02350">
    <property type="entry name" value="Epimerase_2"/>
    <property type="match status" value="1"/>
</dbReference>
<evidence type="ECO:0000313" key="4">
    <source>
        <dbReference type="Proteomes" id="UP000683507"/>
    </source>
</evidence>
<dbReference type="InterPro" id="IPR003331">
    <property type="entry name" value="UDP_GlcNAc_Epimerase_2_dom"/>
</dbReference>
<evidence type="ECO:0000313" key="3">
    <source>
        <dbReference type="EMBL" id="CAG5079761.1"/>
    </source>
</evidence>
<name>A0A916JL25_9FLAO</name>
<dbReference type="EC" id="5.1.3.23" evidence="3"/>
<dbReference type="RefSeq" id="WP_258541272.1">
    <property type="nucleotide sequence ID" value="NZ_OU015584.1"/>
</dbReference>
<keyword evidence="1 3" id="KW-0413">Isomerase</keyword>
<keyword evidence="4" id="KW-1185">Reference proteome</keyword>
<dbReference type="PANTHER" id="PTHR43174">
    <property type="entry name" value="UDP-N-ACETYLGLUCOSAMINE 2-EPIMERASE"/>
    <property type="match status" value="1"/>
</dbReference>
<organism evidence="3 4">
    <name type="scientific">Parvicella tangerina</name>
    <dbReference type="NCBI Taxonomy" id="2829795"/>
    <lineage>
        <taxon>Bacteria</taxon>
        <taxon>Pseudomonadati</taxon>
        <taxon>Bacteroidota</taxon>
        <taxon>Flavobacteriia</taxon>
        <taxon>Flavobacteriales</taxon>
        <taxon>Parvicellaceae</taxon>
        <taxon>Parvicella</taxon>
    </lineage>
</organism>
<evidence type="ECO:0000256" key="1">
    <source>
        <dbReference type="RuleBase" id="RU003513"/>
    </source>
</evidence>
<dbReference type="Proteomes" id="UP000683507">
    <property type="component" value="Chromosome"/>
</dbReference>
<comment type="similarity">
    <text evidence="1">Belongs to the UDP-N-acetylglucosamine 2-epimerase family.</text>
</comment>
<proteinExistence type="inferred from homology"/>
<accession>A0A916JL25</accession>
<sequence>MTKKLYILIGTRPNFIKVTRFKELSSKYNFDVKIIHTGQHFDDNMANVFFDQFDLRPDYFLNVGGLSPNSQVGQIILKLEELFEEIGKPDFFMVPGDVNSTLAGAVAANKLNITLIHLESGLRSFDKKMPEEHNRIVADNLANICMVTEPSGLENIKDENIQAKTYHVGNTMIDTLVKFESKIEESPILEELALIDKKYLLCTFHRPSNVDAESQLKKLTSLLMALTRKGKVVIPLHPRTRKMLMEFDMLSELEENTDVILSNPIGYFEFQKLIKYSQVVITDSGGIQEETTYRKVPCLTVRENTERPVTITQGTNSLVKFEESEILRFVEKVELGNYKSGEVPKFWDGQTTERIYEVLCEQ</sequence>
<dbReference type="InterPro" id="IPR029767">
    <property type="entry name" value="WecB-like"/>
</dbReference>
<dbReference type="CDD" id="cd03786">
    <property type="entry name" value="GTB_UDP-GlcNAc_2-Epimerase"/>
    <property type="match status" value="1"/>
</dbReference>
<dbReference type="EMBL" id="OU015584">
    <property type="protein sequence ID" value="CAG5079761.1"/>
    <property type="molecule type" value="Genomic_DNA"/>
</dbReference>
<reference evidence="3" key="1">
    <citation type="submission" date="2021-04" db="EMBL/GenBank/DDBJ databases">
        <authorList>
            <person name="Rodrigo-Torres L."/>
            <person name="Arahal R. D."/>
            <person name="Lucena T."/>
        </authorList>
    </citation>
    <scope>NUCLEOTIDE SEQUENCE</scope>
    <source>
        <strain evidence="3">AS29M-1</strain>
    </source>
</reference>
<dbReference type="NCBIfam" id="TIGR00236">
    <property type="entry name" value="wecB"/>
    <property type="match status" value="1"/>
</dbReference>
<dbReference type="PANTHER" id="PTHR43174:SF1">
    <property type="entry name" value="UDP-N-ACETYLGLUCOSAMINE 2-EPIMERASE"/>
    <property type="match status" value="1"/>
</dbReference>
<dbReference type="KEGG" id="ptan:CRYO30217_01053"/>
<dbReference type="SUPFAM" id="SSF53756">
    <property type="entry name" value="UDP-Glycosyltransferase/glycogen phosphorylase"/>
    <property type="match status" value="1"/>
</dbReference>
<dbReference type="Gene3D" id="3.40.50.2000">
    <property type="entry name" value="Glycogen Phosphorylase B"/>
    <property type="match status" value="2"/>
</dbReference>
<dbReference type="AlphaFoldDB" id="A0A916JL25"/>
<gene>
    <name evidence="3" type="primary">wbpI_1</name>
    <name evidence="3" type="ORF">CRYO30217_01053</name>
</gene>
<feature type="domain" description="UDP-N-acetylglucosamine 2-epimerase" evidence="2">
    <location>
        <begin position="22"/>
        <end position="359"/>
    </location>
</feature>
<evidence type="ECO:0000259" key="2">
    <source>
        <dbReference type="Pfam" id="PF02350"/>
    </source>
</evidence>